<dbReference type="InterPro" id="IPR036397">
    <property type="entry name" value="RNaseH_sf"/>
</dbReference>
<feature type="region of interest" description="Disordered" evidence="1">
    <location>
        <begin position="24"/>
        <end position="44"/>
    </location>
</feature>
<accession>A0A4W5K121</accession>
<dbReference type="STRING" id="62062.ENSHHUP00000005651"/>
<name>A0A4W5K121_9TELE</name>
<reference evidence="4" key="1">
    <citation type="submission" date="2018-06" db="EMBL/GenBank/DDBJ databases">
        <title>Genome assembly of Danube salmon.</title>
        <authorList>
            <person name="Macqueen D.J."/>
            <person name="Gundappa M.K."/>
        </authorList>
    </citation>
    <scope>NUCLEOTIDE SEQUENCE [LARGE SCALE GENOMIC DNA]</scope>
</reference>
<dbReference type="Proteomes" id="UP000314982">
    <property type="component" value="Unassembled WGS sequence"/>
</dbReference>
<protein>
    <recommendedName>
        <fullName evidence="2">Transposase Tc1-like domain-containing protein</fullName>
    </recommendedName>
</protein>
<feature type="compositionally biased region" description="Basic and acidic residues" evidence="1">
    <location>
        <begin position="24"/>
        <end position="35"/>
    </location>
</feature>
<feature type="domain" description="Transposase Tc1-like" evidence="2">
    <location>
        <begin position="66"/>
        <end position="102"/>
    </location>
</feature>
<dbReference type="GeneTree" id="ENSGT00940000168236"/>
<dbReference type="Pfam" id="PF01498">
    <property type="entry name" value="HTH_Tnp_Tc3_2"/>
    <property type="match status" value="1"/>
</dbReference>
<dbReference type="InterPro" id="IPR002492">
    <property type="entry name" value="Transposase_Tc1-like"/>
</dbReference>
<dbReference type="Ensembl" id="ENSHHUT00000005829.1">
    <property type="protein sequence ID" value="ENSHHUP00000005651.1"/>
    <property type="gene ID" value="ENSHHUG00000003478.1"/>
</dbReference>
<evidence type="ECO:0000259" key="2">
    <source>
        <dbReference type="Pfam" id="PF01498"/>
    </source>
</evidence>
<dbReference type="GO" id="GO:0003677">
    <property type="term" value="F:DNA binding"/>
    <property type="evidence" value="ECO:0007669"/>
    <property type="project" value="InterPro"/>
</dbReference>
<dbReference type="Gene3D" id="3.30.420.10">
    <property type="entry name" value="Ribonuclease H-like superfamily/Ribonuclease H"/>
    <property type="match status" value="1"/>
</dbReference>
<evidence type="ECO:0000313" key="3">
    <source>
        <dbReference type="Ensembl" id="ENSHHUP00000005651.1"/>
    </source>
</evidence>
<dbReference type="GO" id="GO:0015074">
    <property type="term" value="P:DNA integration"/>
    <property type="evidence" value="ECO:0007669"/>
    <property type="project" value="InterPro"/>
</dbReference>
<evidence type="ECO:0000313" key="4">
    <source>
        <dbReference type="Proteomes" id="UP000314982"/>
    </source>
</evidence>
<evidence type="ECO:0000256" key="1">
    <source>
        <dbReference type="SAM" id="MobiDB-lite"/>
    </source>
</evidence>
<dbReference type="AlphaFoldDB" id="A0A4W5K121"/>
<reference evidence="3" key="3">
    <citation type="submission" date="2025-09" db="UniProtKB">
        <authorList>
            <consortium name="Ensembl"/>
        </authorList>
    </citation>
    <scope>IDENTIFICATION</scope>
</reference>
<dbReference type="GO" id="GO:0006313">
    <property type="term" value="P:DNA transposition"/>
    <property type="evidence" value="ECO:0007669"/>
    <property type="project" value="InterPro"/>
</dbReference>
<sequence length="139" mass="16333">LSSIRKMSRTLKVSSSAVAKSIKGYDETGSHEDRHRKGRPRVTSAGEDKFIRVTSLRNYTSQHQLSVQRRLCESGLHGRISAKKPLLKDTNMKKRLAWAKKHDQWTLDRWKSFWLLHDFFIVLMSSLLFHKNRKRKTLE</sequence>
<proteinExistence type="predicted"/>
<organism evidence="3 4">
    <name type="scientific">Hucho hucho</name>
    <name type="common">huchen</name>
    <dbReference type="NCBI Taxonomy" id="62062"/>
    <lineage>
        <taxon>Eukaryota</taxon>
        <taxon>Metazoa</taxon>
        <taxon>Chordata</taxon>
        <taxon>Craniata</taxon>
        <taxon>Vertebrata</taxon>
        <taxon>Euteleostomi</taxon>
        <taxon>Actinopterygii</taxon>
        <taxon>Neopterygii</taxon>
        <taxon>Teleostei</taxon>
        <taxon>Protacanthopterygii</taxon>
        <taxon>Salmoniformes</taxon>
        <taxon>Salmonidae</taxon>
        <taxon>Salmoninae</taxon>
        <taxon>Hucho</taxon>
    </lineage>
</organism>
<keyword evidence="4" id="KW-1185">Reference proteome</keyword>
<reference evidence="3" key="2">
    <citation type="submission" date="2025-08" db="UniProtKB">
        <authorList>
            <consortium name="Ensembl"/>
        </authorList>
    </citation>
    <scope>IDENTIFICATION</scope>
</reference>